<comment type="subcellular location">
    <subcellularLocation>
        <location evidence="1">Cell envelope</location>
    </subcellularLocation>
</comment>
<dbReference type="Pfam" id="PF09479">
    <property type="entry name" value="Flg_new"/>
    <property type="match status" value="1"/>
</dbReference>
<name>A0A6J6E0W7_9ZZZZ</name>
<dbReference type="GO" id="GO:0030313">
    <property type="term" value="C:cell envelope"/>
    <property type="evidence" value="ECO:0007669"/>
    <property type="project" value="UniProtKB-SubCell"/>
</dbReference>
<dbReference type="InterPro" id="IPR013378">
    <property type="entry name" value="InlB-like_B-rpt"/>
</dbReference>
<sequence length="94" mass="9132">MTLTLNCIAGAATFTISFDANGANSGSAPSSITGTGAKTLPNQGTLAKTGSTFGGWTIGGTVYGSGASYTLSSNVTATAIWTAATPTPTPTPTP</sequence>
<dbReference type="Gene3D" id="2.60.40.4270">
    <property type="entry name" value="Listeria-Bacteroides repeat domain"/>
    <property type="match status" value="1"/>
</dbReference>
<gene>
    <name evidence="2" type="ORF">UFOPK1639_00937</name>
</gene>
<evidence type="ECO:0000256" key="1">
    <source>
        <dbReference type="ARBA" id="ARBA00004196"/>
    </source>
</evidence>
<dbReference type="EMBL" id="CAEZTH010000141">
    <property type="protein sequence ID" value="CAB4570002.1"/>
    <property type="molecule type" value="Genomic_DNA"/>
</dbReference>
<proteinExistence type="predicted"/>
<protein>
    <submittedName>
        <fullName evidence="2">Unannotated protein</fullName>
    </submittedName>
</protein>
<reference evidence="2" key="1">
    <citation type="submission" date="2020-05" db="EMBL/GenBank/DDBJ databases">
        <authorList>
            <person name="Chiriac C."/>
            <person name="Salcher M."/>
            <person name="Ghai R."/>
            <person name="Kavagutti S V."/>
        </authorList>
    </citation>
    <scope>NUCLEOTIDE SEQUENCE</scope>
</reference>
<evidence type="ECO:0000313" key="2">
    <source>
        <dbReference type="EMBL" id="CAB4570002.1"/>
    </source>
</evidence>
<accession>A0A6J6E0W7</accession>
<dbReference type="AlphaFoldDB" id="A0A6J6E0W7"/>
<dbReference type="InterPro" id="IPR042229">
    <property type="entry name" value="Listeria/Bacterioides_rpt_sf"/>
</dbReference>
<organism evidence="2">
    <name type="scientific">freshwater metagenome</name>
    <dbReference type="NCBI Taxonomy" id="449393"/>
    <lineage>
        <taxon>unclassified sequences</taxon>
        <taxon>metagenomes</taxon>
        <taxon>ecological metagenomes</taxon>
    </lineage>
</organism>